<comment type="similarity">
    <text evidence="2">Belongs to the macin family.</text>
</comment>
<dbReference type="GO" id="GO:0005576">
    <property type="term" value="C:extracellular region"/>
    <property type="evidence" value="ECO:0007669"/>
    <property type="project" value="UniProtKB-SubCell"/>
</dbReference>
<evidence type="ECO:0000313" key="6">
    <source>
        <dbReference type="WBParaSite" id="MBELARI_LOCUS7359"/>
    </source>
</evidence>
<keyword evidence="4" id="KW-1015">Disulfide bond</keyword>
<dbReference type="WBParaSite" id="MBELARI_LOCUS7359">
    <property type="protein sequence ID" value="MBELARI_LOCUS7359"/>
    <property type="gene ID" value="MBELARI_LOCUS7359"/>
</dbReference>
<organism evidence="5 6">
    <name type="scientific">Mesorhabditis belari</name>
    <dbReference type="NCBI Taxonomy" id="2138241"/>
    <lineage>
        <taxon>Eukaryota</taxon>
        <taxon>Metazoa</taxon>
        <taxon>Ecdysozoa</taxon>
        <taxon>Nematoda</taxon>
        <taxon>Chromadorea</taxon>
        <taxon>Rhabditida</taxon>
        <taxon>Rhabditina</taxon>
        <taxon>Rhabditomorpha</taxon>
        <taxon>Rhabditoidea</taxon>
        <taxon>Rhabditidae</taxon>
        <taxon>Mesorhabditinae</taxon>
        <taxon>Mesorhabditis</taxon>
    </lineage>
</organism>
<dbReference type="Proteomes" id="UP000887575">
    <property type="component" value="Unassembled WGS sequence"/>
</dbReference>
<sequence>MLVMSNANCYDNWSRCTPETAFATGILWKDCPEYCQKCNGKSTGKCEKVYNKECSGGYQCKCSGKDIGKSDNWLDKATCALGL</sequence>
<evidence type="ECO:0000256" key="3">
    <source>
        <dbReference type="ARBA" id="ARBA00022525"/>
    </source>
</evidence>
<evidence type="ECO:0000256" key="1">
    <source>
        <dbReference type="ARBA" id="ARBA00004613"/>
    </source>
</evidence>
<keyword evidence="3" id="KW-0964">Secreted</keyword>
<dbReference type="AlphaFoldDB" id="A0AAF3FJR5"/>
<accession>A0AAF3FJR5</accession>
<reference evidence="6" key="1">
    <citation type="submission" date="2024-02" db="UniProtKB">
        <authorList>
            <consortium name="WormBaseParasite"/>
        </authorList>
    </citation>
    <scope>IDENTIFICATION</scope>
</reference>
<dbReference type="GO" id="GO:0006952">
    <property type="term" value="P:defense response"/>
    <property type="evidence" value="ECO:0007669"/>
    <property type="project" value="InterPro"/>
</dbReference>
<protein>
    <submittedName>
        <fullName evidence="6">Uncharacterized protein</fullName>
    </submittedName>
</protein>
<evidence type="ECO:0000313" key="5">
    <source>
        <dbReference type="Proteomes" id="UP000887575"/>
    </source>
</evidence>
<dbReference type="InterPro" id="IPR038456">
    <property type="entry name" value="Macin_sf"/>
</dbReference>
<evidence type="ECO:0000256" key="4">
    <source>
        <dbReference type="ARBA" id="ARBA00023157"/>
    </source>
</evidence>
<keyword evidence="5" id="KW-1185">Reference proteome</keyword>
<evidence type="ECO:0000256" key="2">
    <source>
        <dbReference type="ARBA" id="ARBA00010366"/>
    </source>
</evidence>
<dbReference type="InterPro" id="IPR029230">
    <property type="entry name" value="Macin"/>
</dbReference>
<dbReference type="Gene3D" id="3.30.30.100">
    <property type="match status" value="1"/>
</dbReference>
<dbReference type="Pfam" id="PF14865">
    <property type="entry name" value="Macin"/>
    <property type="match status" value="1"/>
</dbReference>
<name>A0AAF3FJR5_9BILA</name>
<comment type="subcellular location">
    <subcellularLocation>
        <location evidence="1">Secreted</location>
    </subcellularLocation>
</comment>
<proteinExistence type="inferred from homology"/>